<reference evidence="1" key="1">
    <citation type="submission" date="2021-05" db="EMBL/GenBank/DDBJ databases">
        <authorList>
            <person name="Pietrasiak N."/>
            <person name="Ward R."/>
            <person name="Stajich J.E."/>
            <person name="Kurbessoian T."/>
        </authorList>
    </citation>
    <scope>NUCLEOTIDE SEQUENCE</scope>
    <source>
        <strain evidence="1">GSE-NOS-MK-12-04C</strain>
    </source>
</reference>
<dbReference type="EMBL" id="JAHHGZ010000003">
    <property type="protein sequence ID" value="MBW4666507.1"/>
    <property type="molecule type" value="Genomic_DNA"/>
</dbReference>
<organism evidence="1 2">
    <name type="scientific">Cyanomargarita calcarea GSE-NOS-MK-12-04C</name>
    <dbReference type="NCBI Taxonomy" id="2839659"/>
    <lineage>
        <taxon>Bacteria</taxon>
        <taxon>Bacillati</taxon>
        <taxon>Cyanobacteriota</taxon>
        <taxon>Cyanophyceae</taxon>
        <taxon>Nostocales</taxon>
        <taxon>Cyanomargaritaceae</taxon>
        <taxon>Cyanomargarita</taxon>
    </lineage>
</organism>
<dbReference type="AlphaFoldDB" id="A0A951UR99"/>
<name>A0A951UR99_9CYAN</name>
<evidence type="ECO:0000313" key="2">
    <source>
        <dbReference type="Proteomes" id="UP000729701"/>
    </source>
</evidence>
<protein>
    <submittedName>
        <fullName evidence="1">Uncharacterized protein</fullName>
    </submittedName>
</protein>
<comment type="caution">
    <text evidence="1">The sequence shown here is derived from an EMBL/GenBank/DDBJ whole genome shotgun (WGS) entry which is preliminary data.</text>
</comment>
<gene>
    <name evidence="1" type="ORF">KME60_03425</name>
</gene>
<dbReference type="Proteomes" id="UP000729701">
    <property type="component" value="Unassembled WGS sequence"/>
</dbReference>
<reference evidence="1" key="2">
    <citation type="journal article" date="2022" name="Microbiol. Resour. Announc.">
        <title>Metagenome Sequencing to Explore Phylogenomics of Terrestrial Cyanobacteria.</title>
        <authorList>
            <person name="Ward R.D."/>
            <person name="Stajich J.E."/>
            <person name="Johansen J.R."/>
            <person name="Huntemann M."/>
            <person name="Clum A."/>
            <person name="Foster B."/>
            <person name="Foster B."/>
            <person name="Roux S."/>
            <person name="Palaniappan K."/>
            <person name="Varghese N."/>
            <person name="Mukherjee S."/>
            <person name="Reddy T.B.K."/>
            <person name="Daum C."/>
            <person name="Copeland A."/>
            <person name="Chen I.A."/>
            <person name="Ivanova N.N."/>
            <person name="Kyrpides N.C."/>
            <person name="Shapiro N."/>
            <person name="Eloe-Fadrosh E.A."/>
            <person name="Pietrasiak N."/>
        </authorList>
    </citation>
    <scope>NUCLEOTIDE SEQUENCE</scope>
    <source>
        <strain evidence="1">GSE-NOS-MK-12-04C</strain>
    </source>
</reference>
<sequence length="228" mass="26562">MLTEKFILDALEAERNGQQFPIDFDDIWENAGYSRKDSGIRALLKGRLIPEIDFHIIVGNKVLGISNKHKLSVDASKSFCLAANTDKGEEARRYFIEVEKRYRQHLERSLSLSFDTKSEEPAFPYSSTQIHEWVDYCNRTYTRSVIKNDYEEGIDYIWVEREMYLNADAATILLNAARPRPGVIIPSELKKRPFPWDKLQQFQDNKINRRRSQSHLQSEALGQLSLFD</sequence>
<accession>A0A951UR99</accession>
<proteinExistence type="predicted"/>
<evidence type="ECO:0000313" key="1">
    <source>
        <dbReference type="EMBL" id="MBW4666507.1"/>
    </source>
</evidence>